<dbReference type="InterPro" id="IPR004358">
    <property type="entry name" value="Sig_transdc_His_kin-like_C"/>
</dbReference>
<feature type="domain" description="HAMP" evidence="13">
    <location>
        <begin position="251"/>
        <end position="303"/>
    </location>
</feature>
<evidence type="ECO:0000256" key="8">
    <source>
        <dbReference type="ARBA" id="ARBA00022989"/>
    </source>
</evidence>
<name>A0ABN3Q8H9_9ACTN</name>
<keyword evidence="5" id="KW-0808">Transferase</keyword>
<feature type="transmembrane region" description="Helical" evidence="11">
    <location>
        <begin position="52"/>
        <end position="73"/>
    </location>
</feature>
<evidence type="ECO:0000256" key="1">
    <source>
        <dbReference type="ARBA" id="ARBA00000085"/>
    </source>
</evidence>
<feature type="domain" description="Histidine kinase" evidence="12">
    <location>
        <begin position="332"/>
        <end position="551"/>
    </location>
</feature>
<evidence type="ECO:0000313" key="15">
    <source>
        <dbReference type="Proteomes" id="UP001501509"/>
    </source>
</evidence>
<evidence type="ECO:0000256" key="5">
    <source>
        <dbReference type="ARBA" id="ARBA00022679"/>
    </source>
</evidence>
<evidence type="ECO:0000256" key="10">
    <source>
        <dbReference type="SAM" id="MobiDB-lite"/>
    </source>
</evidence>
<reference evidence="14 15" key="1">
    <citation type="journal article" date="2019" name="Int. J. Syst. Evol. Microbiol.">
        <title>The Global Catalogue of Microorganisms (GCM) 10K type strain sequencing project: providing services to taxonomists for standard genome sequencing and annotation.</title>
        <authorList>
            <consortium name="The Broad Institute Genomics Platform"/>
            <consortium name="The Broad Institute Genome Sequencing Center for Infectious Disease"/>
            <person name="Wu L."/>
            <person name="Ma J."/>
        </authorList>
    </citation>
    <scope>NUCLEOTIDE SEQUENCE [LARGE SCALE GENOMIC DNA]</scope>
    <source>
        <strain evidence="14 15">JCM 6833</strain>
    </source>
</reference>
<dbReference type="Pfam" id="PF02518">
    <property type="entry name" value="HATPase_c"/>
    <property type="match status" value="1"/>
</dbReference>
<dbReference type="SMART" id="SM00388">
    <property type="entry name" value="HisKA"/>
    <property type="match status" value="1"/>
</dbReference>
<keyword evidence="9" id="KW-0902">Two-component regulatory system</keyword>
<dbReference type="Pfam" id="PF00512">
    <property type="entry name" value="HisKA"/>
    <property type="match status" value="1"/>
</dbReference>
<keyword evidence="6 11" id="KW-0812">Transmembrane</keyword>
<dbReference type="PROSITE" id="PS50885">
    <property type="entry name" value="HAMP"/>
    <property type="match status" value="1"/>
</dbReference>
<dbReference type="PROSITE" id="PS50109">
    <property type="entry name" value="HIS_KIN"/>
    <property type="match status" value="1"/>
</dbReference>
<dbReference type="SMART" id="SM00387">
    <property type="entry name" value="HATPase_c"/>
    <property type="match status" value="1"/>
</dbReference>
<dbReference type="SUPFAM" id="SSF55874">
    <property type="entry name" value="ATPase domain of HSP90 chaperone/DNA topoisomerase II/histidine kinase"/>
    <property type="match status" value="1"/>
</dbReference>
<dbReference type="Proteomes" id="UP001501509">
    <property type="component" value="Unassembled WGS sequence"/>
</dbReference>
<keyword evidence="4" id="KW-0597">Phosphoprotein</keyword>
<dbReference type="CDD" id="cd06225">
    <property type="entry name" value="HAMP"/>
    <property type="match status" value="1"/>
</dbReference>
<dbReference type="Gene3D" id="3.30.565.10">
    <property type="entry name" value="Histidine kinase-like ATPase, C-terminal domain"/>
    <property type="match status" value="1"/>
</dbReference>
<keyword evidence="15" id="KW-1185">Reference proteome</keyword>
<keyword evidence="8 11" id="KW-1133">Transmembrane helix</keyword>
<evidence type="ECO:0000256" key="2">
    <source>
        <dbReference type="ARBA" id="ARBA00004236"/>
    </source>
</evidence>
<evidence type="ECO:0000313" key="14">
    <source>
        <dbReference type="EMBL" id="GAA2620145.1"/>
    </source>
</evidence>
<evidence type="ECO:0000259" key="13">
    <source>
        <dbReference type="PROSITE" id="PS50885"/>
    </source>
</evidence>
<dbReference type="PANTHER" id="PTHR43304:SF1">
    <property type="entry name" value="PAC DOMAIN-CONTAINING PROTEIN"/>
    <property type="match status" value="1"/>
</dbReference>
<dbReference type="InterPro" id="IPR007891">
    <property type="entry name" value="CHASE3"/>
</dbReference>
<feature type="transmembrane region" description="Helical" evidence="11">
    <location>
        <begin position="226"/>
        <end position="249"/>
    </location>
</feature>
<organism evidence="14 15">
    <name type="scientific">Actinomadura fulvescens</name>
    <dbReference type="NCBI Taxonomy" id="46160"/>
    <lineage>
        <taxon>Bacteria</taxon>
        <taxon>Bacillati</taxon>
        <taxon>Actinomycetota</taxon>
        <taxon>Actinomycetes</taxon>
        <taxon>Streptosporangiales</taxon>
        <taxon>Thermomonosporaceae</taxon>
        <taxon>Actinomadura</taxon>
    </lineage>
</organism>
<dbReference type="SMART" id="SM00304">
    <property type="entry name" value="HAMP"/>
    <property type="match status" value="1"/>
</dbReference>
<keyword evidence="7" id="KW-0418">Kinase</keyword>
<keyword evidence="11" id="KW-0472">Membrane</keyword>
<dbReference type="InterPro" id="IPR036097">
    <property type="entry name" value="HisK_dim/P_sf"/>
</dbReference>
<proteinExistence type="predicted"/>
<dbReference type="InterPro" id="IPR036890">
    <property type="entry name" value="HATPase_C_sf"/>
</dbReference>
<dbReference type="InterPro" id="IPR003594">
    <property type="entry name" value="HATPase_dom"/>
</dbReference>
<dbReference type="RefSeq" id="WP_344546291.1">
    <property type="nucleotide sequence ID" value="NZ_BAAATD010000010.1"/>
</dbReference>
<dbReference type="PRINTS" id="PR00344">
    <property type="entry name" value="BCTRLSENSOR"/>
</dbReference>
<evidence type="ECO:0000256" key="4">
    <source>
        <dbReference type="ARBA" id="ARBA00022553"/>
    </source>
</evidence>
<dbReference type="InterPro" id="IPR052162">
    <property type="entry name" value="Sensor_kinase/Photoreceptor"/>
</dbReference>
<dbReference type="InterPro" id="IPR003660">
    <property type="entry name" value="HAMP_dom"/>
</dbReference>
<dbReference type="EC" id="2.7.13.3" evidence="3"/>
<comment type="catalytic activity">
    <reaction evidence="1">
        <text>ATP + protein L-histidine = ADP + protein N-phospho-L-histidine.</text>
        <dbReference type="EC" id="2.7.13.3"/>
    </reaction>
</comment>
<dbReference type="CDD" id="cd00082">
    <property type="entry name" value="HisKA"/>
    <property type="match status" value="1"/>
</dbReference>
<dbReference type="Pfam" id="PF05227">
    <property type="entry name" value="CHASE3"/>
    <property type="match status" value="1"/>
</dbReference>
<dbReference type="EMBL" id="BAAATD010000010">
    <property type="protein sequence ID" value="GAA2620145.1"/>
    <property type="molecule type" value="Genomic_DNA"/>
</dbReference>
<feature type="region of interest" description="Disordered" evidence="10">
    <location>
        <begin position="1"/>
        <end position="28"/>
    </location>
</feature>
<evidence type="ECO:0000256" key="6">
    <source>
        <dbReference type="ARBA" id="ARBA00022692"/>
    </source>
</evidence>
<protein>
    <recommendedName>
        <fullName evidence="3">histidine kinase</fullName>
        <ecNumber evidence="3">2.7.13.3</ecNumber>
    </recommendedName>
</protein>
<dbReference type="Gene3D" id="6.10.340.10">
    <property type="match status" value="1"/>
</dbReference>
<evidence type="ECO:0000256" key="11">
    <source>
        <dbReference type="SAM" id="Phobius"/>
    </source>
</evidence>
<accession>A0ABN3Q8H9</accession>
<dbReference type="PANTHER" id="PTHR43304">
    <property type="entry name" value="PHYTOCHROME-LIKE PROTEIN CPH1"/>
    <property type="match status" value="1"/>
</dbReference>
<gene>
    <name evidence="14" type="ORF">GCM10010411_64920</name>
</gene>
<evidence type="ECO:0000256" key="9">
    <source>
        <dbReference type="ARBA" id="ARBA00023012"/>
    </source>
</evidence>
<dbReference type="SUPFAM" id="SSF47384">
    <property type="entry name" value="Homodimeric domain of signal transducing histidine kinase"/>
    <property type="match status" value="1"/>
</dbReference>
<dbReference type="Pfam" id="PF00672">
    <property type="entry name" value="HAMP"/>
    <property type="match status" value="1"/>
</dbReference>
<dbReference type="InterPro" id="IPR003661">
    <property type="entry name" value="HisK_dim/P_dom"/>
</dbReference>
<sequence>MTAVPGGVEPTPEPTPEAAPEAAPADRPPELIAEEDLQRAATGMARIRISRLYRMGAILLALLLAAAAAQALLGLQANGRARDTLLTRVDPAILRHSEIAETLRSQDTAVRRYAATGSAQDLAEYRTAVREEAAAVSDLRALLSGVPGSRPTLRQLDRLVVASAAWRSGHADPLMARQRPGTVPPATARNGERLFSGAWSAATGLRGTLTVLHQRSADRLNRRATLTAWSVGLALGIVAIAGLLAVIVLRRTLLQPLGTLSERVRAVSQGDFEHPLEVRGAVEIAELSTIVDAMRRRILAEWHTSSEATRLLDEQAVELRRSNAELEQFAYVASHDLQEPLRKVASFCQMIERRYGDQLDERGRQYVYFAVDGAKRMQALINDLLSFSRVGRMARPEDAIDLGAVLGQALDNLSTLREETGAEVTSDELPTVAGDRTQLTQLFQNLVGNAVKFRGDEPPRVHIGVRRDGADWEFSCSDNGIGIEPHQADRVFLIFQRLHPRDEYGGTGIGLALCKKIVEYHGGRIWLDTSEPQGPGTTTGTTIRWTIPVGDEDGE</sequence>
<evidence type="ECO:0000256" key="3">
    <source>
        <dbReference type="ARBA" id="ARBA00012438"/>
    </source>
</evidence>
<dbReference type="Gene3D" id="1.10.287.130">
    <property type="match status" value="1"/>
</dbReference>
<evidence type="ECO:0000259" key="12">
    <source>
        <dbReference type="PROSITE" id="PS50109"/>
    </source>
</evidence>
<evidence type="ECO:0000256" key="7">
    <source>
        <dbReference type="ARBA" id="ARBA00022777"/>
    </source>
</evidence>
<dbReference type="InterPro" id="IPR005467">
    <property type="entry name" value="His_kinase_dom"/>
</dbReference>
<comment type="caution">
    <text evidence="14">The sequence shown here is derived from an EMBL/GenBank/DDBJ whole genome shotgun (WGS) entry which is preliminary data.</text>
</comment>
<comment type="subcellular location">
    <subcellularLocation>
        <location evidence="2">Cell membrane</location>
    </subcellularLocation>
</comment>